<accession>A0A9W6QTD3</accession>
<reference evidence="1" key="1">
    <citation type="submission" date="2023-02" db="EMBL/GenBank/DDBJ databases">
        <title>Actinokineospora globicatena NBRC 15670.</title>
        <authorList>
            <person name="Ichikawa N."/>
            <person name="Sato H."/>
            <person name="Tonouchi N."/>
        </authorList>
    </citation>
    <scope>NUCLEOTIDE SEQUENCE</scope>
    <source>
        <strain evidence="1">NBRC 15670</strain>
    </source>
</reference>
<keyword evidence="2" id="KW-1185">Reference proteome</keyword>
<evidence type="ECO:0000313" key="1">
    <source>
        <dbReference type="EMBL" id="GLW94237.1"/>
    </source>
</evidence>
<comment type="caution">
    <text evidence="1">The sequence shown here is derived from an EMBL/GenBank/DDBJ whole genome shotgun (WGS) entry which is preliminary data.</text>
</comment>
<protein>
    <submittedName>
        <fullName evidence="1">Uncharacterized protein</fullName>
    </submittedName>
</protein>
<organism evidence="1 2">
    <name type="scientific">Actinokineospora globicatena</name>
    <dbReference type="NCBI Taxonomy" id="103729"/>
    <lineage>
        <taxon>Bacteria</taxon>
        <taxon>Bacillati</taxon>
        <taxon>Actinomycetota</taxon>
        <taxon>Actinomycetes</taxon>
        <taxon>Pseudonocardiales</taxon>
        <taxon>Pseudonocardiaceae</taxon>
        <taxon>Actinokineospora</taxon>
    </lineage>
</organism>
<proteinExistence type="predicted"/>
<dbReference type="AlphaFoldDB" id="A0A9W6QTD3"/>
<evidence type="ECO:0000313" key="2">
    <source>
        <dbReference type="Proteomes" id="UP001165042"/>
    </source>
</evidence>
<gene>
    <name evidence="1" type="ORF">Aglo03_50530</name>
</gene>
<sequence length="118" mass="11846">MLEGPGERVVTGARVEVPLLVGRAVQEVAGEPKSEVRCPRGGSRTGAGLGFRAVALGRVDPVLPARAVSVRRRSPGHRHGAWTVAGFRSGREEAVVGGAGLFAQGGDGLGGVGGAVDG</sequence>
<dbReference type="EMBL" id="BSSD01000008">
    <property type="protein sequence ID" value="GLW94237.1"/>
    <property type="molecule type" value="Genomic_DNA"/>
</dbReference>
<dbReference type="Proteomes" id="UP001165042">
    <property type="component" value="Unassembled WGS sequence"/>
</dbReference>
<name>A0A9W6QTD3_9PSEU</name>